<organism evidence="2 3">
    <name type="scientific">Candidatus Accumulibacter proximus</name>
    <dbReference type="NCBI Taxonomy" id="2954385"/>
    <lineage>
        <taxon>Bacteria</taxon>
        <taxon>Pseudomonadati</taxon>
        <taxon>Pseudomonadota</taxon>
        <taxon>Betaproteobacteria</taxon>
        <taxon>Candidatus Accumulibacter</taxon>
    </lineage>
</organism>
<evidence type="ECO:0000313" key="2">
    <source>
        <dbReference type="EMBL" id="MBK7673520.1"/>
    </source>
</evidence>
<dbReference type="InterPro" id="IPR024983">
    <property type="entry name" value="CHAT_dom"/>
</dbReference>
<feature type="domain" description="CHAT" evidence="1">
    <location>
        <begin position="46"/>
        <end position="191"/>
    </location>
</feature>
<protein>
    <submittedName>
        <fullName evidence="2">CHAT domain-containing protein</fullName>
    </submittedName>
</protein>
<comment type="caution">
    <text evidence="2">The sequence shown here is derived from an EMBL/GenBank/DDBJ whole genome shotgun (WGS) entry which is preliminary data.</text>
</comment>
<evidence type="ECO:0000313" key="3">
    <source>
        <dbReference type="Proteomes" id="UP000697998"/>
    </source>
</evidence>
<name>A0A935UFM1_9PROT</name>
<reference evidence="2 3" key="1">
    <citation type="submission" date="2020-10" db="EMBL/GenBank/DDBJ databases">
        <title>Connecting structure to function with the recovery of over 1000 high-quality activated sludge metagenome-assembled genomes encoding full-length rRNA genes using long-read sequencing.</title>
        <authorList>
            <person name="Singleton C.M."/>
            <person name="Petriglieri F."/>
            <person name="Kristensen J.M."/>
            <person name="Kirkegaard R.H."/>
            <person name="Michaelsen T.Y."/>
            <person name="Andersen M.H."/>
            <person name="Karst S.M."/>
            <person name="Dueholm M.S."/>
            <person name="Nielsen P.H."/>
            <person name="Albertsen M."/>
        </authorList>
    </citation>
    <scope>NUCLEOTIDE SEQUENCE [LARGE SCALE GENOMIC DNA]</scope>
    <source>
        <strain evidence="2">EsbW_18-Q3-R4-48_BATAC.285</strain>
    </source>
</reference>
<accession>A0A935UFM1</accession>
<dbReference type="EMBL" id="JADJMH010000001">
    <property type="protein sequence ID" value="MBK7673520.1"/>
    <property type="molecule type" value="Genomic_DNA"/>
</dbReference>
<dbReference type="Proteomes" id="UP000697998">
    <property type="component" value="Unassembled WGS sequence"/>
</dbReference>
<proteinExistence type="predicted"/>
<gene>
    <name evidence="2" type="ORF">IPJ27_01440</name>
</gene>
<evidence type="ECO:0000259" key="1">
    <source>
        <dbReference type="Pfam" id="PF12770"/>
    </source>
</evidence>
<dbReference type="AlphaFoldDB" id="A0A935UFM1"/>
<sequence>MAFRRHAVEATTDGWGVKQEFRSLKRSLAPLSDLVEIDSVWADDADGVQAQLARGCDFFHYAGHVDIDGSQASLVALVNPAVAQATDEQILGGRFEDGCAAAGWNRVERLAPLLKHAGVRCVMLNACNSGYWPVAQHFLRAGIGCLVGVQGLVSNLAALHFAERLYRSLALGLSVNEAVSWARLHVMDGSRSWWPVRLGPFHGLTCRPSLRCSSAGRAQRR</sequence>
<dbReference type="Pfam" id="PF12770">
    <property type="entry name" value="CHAT"/>
    <property type="match status" value="1"/>
</dbReference>